<evidence type="ECO:0000313" key="2">
    <source>
        <dbReference type="EMBL" id="TNN25453.1"/>
    </source>
</evidence>
<feature type="region of interest" description="Disordered" evidence="1">
    <location>
        <begin position="41"/>
        <end position="87"/>
    </location>
</feature>
<name>A0A4Z2E9S6_9TELE</name>
<keyword evidence="3" id="KW-1185">Reference proteome</keyword>
<organism evidence="2 3">
    <name type="scientific">Liparis tanakae</name>
    <name type="common">Tanaka's snailfish</name>
    <dbReference type="NCBI Taxonomy" id="230148"/>
    <lineage>
        <taxon>Eukaryota</taxon>
        <taxon>Metazoa</taxon>
        <taxon>Chordata</taxon>
        <taxon>Craniata</taxon>
        <taxon>Vertebrata</taxon>
        <taxon>Euteleostomi</taxon>
        <taxon>Actinopterygii</taxon>
        <taxon>Neopterygii</taxon>
        <taxon>Teleostei</taxon>
        <taxon>Neoteleostei</taxon>
        <taxon>Acanthomorphata</taxon>
        <taxon>Eupercaria</taxon>
        <taxon>Perciformes</taxon>
        <taxon>Cottioidei</taxon>
        <taxon>Cottales</taxon>
        <taxon>Liparidae</taxon>
        <taxon>Liparis</taxon>
    </lineage>
</organism>
<dbReference type="Proteomes" id="UP000314294">
    <property type="component" value="Unassembled WGS sequence"/>
</dbReference>
<protein>
    <submittedName>
        <fullName evidence="2">Uncharacterized protein</fullName>
    </submittedName>
</protein>
<reference evidence="2 3" key="1">
    <citation type="submission" date="2019-03" db="EMBL/GenBank/DDBJ databases">
        <title>First draft genome of Liparis tanakae, snailfish: a comprehensive survey of snailfish specific genes.</title>
        <authorList>
            <person name="Kim W."/>
            <person name="Song I."/>
            <person name="Jeong J.-H."/>
            <person name="Kim D."/>
            <person name="Kim S."/>
            <person name="Ryu S."/>
            <person name="Song J.Y."/>
            <person name="Lee S.K."/>
        </authorList>
    </citation>
    <scope>NUCLEOTIDE SEQUENCE [LARGE SCALE GENOMIC DNA]</scope>
    <source>
        <tissue evidence="2">Muscle</tissue>
    </source>
</reference>
<dbReference type="AlphaFoldDB" id="A0A4Z2E9S6"/>
<evidence type="ECO:0000313" key="3">
    <source>
        <dbReference type="Proteomes" id="UP000314294"/>
    </source>
</evidence>
<comment type="caution">
    <text evidence="2">The sequence shown here is derived from an EMBL/GenBank/DDBJ whole genome shotgun (WGS) entry which is preliminary data.</text>
</comment>
<dbReference type="EMBL" id="SRLO01012492">
    <property type="protein sequence ID" value="TNN25453.1"/>
    <property type="molecule type" value="Genomic_DNA"/>
</dbReference>
<feature type="compositionally biased region" description="Basic residues" evidence="1">
    <location>
        <begin position="63"/>
        <end position="80"/>
    </location>
</feature>
<gene>
    <name evidence="2" type="ORF">EYF80_064416</name>
</gene>
<evidence type="ECO:0000256" key="1">
    <source>
        <dbReference type="SAM" id="MobiDB-lite"/>
    </source>
</evidence>
<feature type="compositionally biased region" description="Low complexity" evidence="1">
    <location>
        <begin position="52"/>
        <end position="62"/>
    </location>
</feature>
<proteinExistence type="predicted"/>
<accession>A0A4Z2E9S6</accession>
<sequence length="87" mass="9555">MPETESLSWNIAALHAASQSGEDRGRSRFREGVPAPWRRALPSLLSGSPRGALTSALAATPLARHRHPTLCKRKEKKKKKEPSPMSD</sequence>